<dbReference type="PROSITE" id="PS00332">
    <property type="entry name" value="SOD_CU_ZN_2"/>
    <property type="match status" value="1"/>
</dbReference>
<dbReference type="InterPro" id="IPR001424">
    <property type="entry name" value="SOD_Cu_Zn_dom"/>
</dbReference>
<dbReference type="OrthoDB" id="5431326at2"/>
<dbReference type="Proteomes" id="UP000266693">
    <property type="component" value="Unassembled WGS sequence"/>
</dbReference>
<dbReference type="EC" id="1.15.1.1" evidence="2"/>
<dbReference type="InterPro" id="IPR018152">
    <property type="entry name" value="SOD_Cu/Zn_BS"/>
</dbReference>
<sequence>MRTLVFAAASALTLAACNAQPAENAAAANDTAANNTTAAAPGARADVAMADATPAGAATIKEEDGGLKVSFMGQRLPIGPHAVHIHTTGKCDGPDFQSAGGHWNPENKQHGTENPAGPHKGDLPNMTVAGNGTGSILFTIPDTTLAALMDADGAALVVHADADDNVTDPAGNAGGRIACGVINAA</sequence>
<dbReference type="PROSITE" id="PS51257">
    <property type="entry name" value="PROKAR_LIPOPROTEIN"/>
    <property type="match status" value="1"/>
</dbReference>
<feature type="chain" id="PRO_5017184467" description="Superoxide dismutase [Cu-Zn]" evidence="4">
    <location>
        <begin position="22"/>
        <end position="185"/>
    </location>
</feature>
<accession>A0A396RWS7</accession>
<dbReference type="AlphaFoldDB" id="A0A396RWS7"/>
<dbReference type="RefSeq" id="WP_118862431.1">
    <property type="nucleotide sequence ID" value="NZ_QWLV01000001.1"/>
</dbReference>
<proteinExistence type="inferred from homology"/>
<dbReference type="EMBL" id="QWLV01000001">
    <property type="protein sequence ID" value="RHW18923.1"/>
    <property type="molecule type" value="Genomic_DNA"/>
</dbReference>
<name>A0A396RWS7_9SPHN</name>
<dbReference type="CDD" id="cd00305">
    <property type="entry name" value="Cu-Zn_Superoxide_Dismutase"/>
    <property type="match status" value="1"/>
</dbReference>
<dbReference type="GO" id="GO:0005507">
    <property type="term" value="F:copper ion binding"/>
    <property type="evidence" value="ECO:0007669"/>
    <property type="project" value="InterPro"/>
</dbReference>
<feature type="domain" description="Superoxide dismutase copper/zinc binding" evidence="5">
    <location>
        <begin position="56"/>
        <end position="182"/>
    </location>
</feature>
<comment type="catalytic activity">
    <reaction evidence="2">
        <text>2 superoxide + 2 H(+) = H2O2 + O2</text>
        <dbReference type="Rhea" id="RHEA:20696"/>
        <dbReference type="ChEBI" id="CHEBI:15378"/>
        <dbReference type="ChEBI" id="CHEBI:15379"/>
        <dbReference type="ChEBI" id="CHEBI:16240"/>
        <dbReference type="ChEBI" id="CHEBI:18421"/>
        <dbReference type="EC" id="1.15.1.1"/>
    </reaction>
</comment>
<feature type="signal peptide" evidence="4">
    <location>
        <begin position="1"/>
        <end position="21"/>
    </location>
</feature>
<comment type="function">
    <text evidence="2">Destroys radicals which are normally produced within the cells and which are toxic to biological systems.</text>
</comment>
<protein>
    <recommendedName>
        <fullName evidence="2">Superoxide dismutase [Cu-Zn]</fullName>
        <ecNumber evidence="2">1.15.1.1</ecNumber>
    </recommendedName>
</protein>
<dbReference type="InterPro" id="IPR024134">
    <property type="entry name" value="SOD_Cu/Zn_/chaperone"/>
</dbReference>
<comment type="caution">
    <text evidence="6">The sequence shown here is derived from an EMBL/GenBank/DDBJ whole genome shotgun (WGS) entry which is preliminary data.</text>
</comment>
<feature type="region of interest" description="Disordered" evidence="3">
    <location>
        <begin position="99"/>
        <end position="123"/>
    </location>
</feature>
<dbReference type="PANTHER" id="PTHR10003">
    <property type="entry name" value="SUPEROXIDE DISMUTASE CU-ZN -RELATED"/>
    <property type="match status" value="1"/>
</dbReference>
<dbReference type="SUPFAM" id="SSF49329">
    <property type="entry name" value="Cu,Zn superoxide dismutase-like"/>
    <property type="match status" value="1"/>
</dbReference>
<dbReference type="Pfam" id="PF00080">
    <property type="entry name" value="Sod_Cu"/>
    <property type="match status" value="1"/>
</dbReference>
<evidence type="ECO:0000256" key="1">
    <source>
        <dbReference type="ARBA" id="ARBA00010457"/>
    </source>
</evidence>
<keyword evidence="2" id="KW-0862">Zinc</keyword>
<evidence type="ECO:0000313" key="6">
    <source>
        <dbReference type="EMBL" id="RHW18923.1"/>
    </source>
</evidence>
<comment type="cofactor">
    <cofactor evidence="2">
        <name>Zn(2+)</name>
        <dbReference type="ChEBI" id="CHEBI:29105"/>
    </cofactor>
    <text evidence="2">Binds 1 zinc ion per subunit.</text>
</comment>
<keyword evidence="2" id="KW-0186">Copper</keyword>
<evidence type="ECO:0000256" key="4">
    <source>
        <dbReference type="SAM" id="SignalP"/>
    </source>
</evidence>
<organism evidence="6 7">
    <name type="scientific">Sphingomonas gilva</name>
    <dbReference type="NCBI Taxonomy" id="2305907"/>
    <lineage>
        <taxon>Bacteria</taxon>
        <taxon>Pseudomonadati</taxon>
        <taxon>Pseudomonadota</taxon>
        <taxon>Alphaproteobacteria</taxon>
        <taxon>Sphingomonadales</taxon>
        <taxon>Sphingomonadaceae</taxon>
        <taxon>Sphingomonas</taxon>
    </lineage>
</organism>
<dbReference type="InterPro" id="IPR036423">
    <property type="entry name" value="SOD-like_Cu/Zn_dom_sf"/>
</dbReference>
<comment type="cofactor">
    <cofactor evidence="2">
        <name>Cu cation</name>
        <dbReference type="ChEBI" id="CHEBI:23378"/>
    </cofactor>
    <text evidence="2">Binds 1 copper ion per subunit.</text>
</comment>
<evidence type="ECO:0000256" key="3">
    <source>
        <dbReference type="SAM" id="MobiDB-lite"/>
    </source>
</evidence>
<keyword evidence="7" id="KW-1185">Reference proteome</keyword>
<gene>
    <name evidence="6" type="ORF">D1610_01925</name>
</gene>
<evidence type="ECO:0000259" key="5">
    <source>
        <dbReference type="Pfam" id="PF00080"/>
    </source>
</evidence>
<dbReference type="GO" id="GO:0004784">
    <property type="term" value="F:superoxide dismutase activity"/>
    <property type="evidence" value="ECO:0007669"/>
    <property type="project" value="UniProtKB-EC"/>
</dbReference>
<dbReference type="Gene3D" id="2.60.40.200">
    <property type="entry name" value="Superoxide dismutase, copper/zinc binding domain"/>
    <property type="match status" value="1"/>
</dbReference>
<keyword evidence="2" id="KW-0479">Metal-binding</keyword>
<comment type="similarity">
    <text evidence="1 2">Belongs to the Cu-Zn superoxide dismutase family.</text>
</comment>
<reference evidence="6 7" key="1">
    <citation type="submission" date="2018-08" db="EMBL/GenBank/DDBJ databases">
        <title>The multiple taxonomic identification of Sphingomonas gilva.</title>
        <authorList>
            <person name="Zhu D."/>
            <person name="Zheng S."/>
        </authorList>
    </citation>
    <scope>NUCLEOTIDE SEQUENCE [LARGE SCALE GENOMIC DNA]</scope>
    <source>
        <strain evidence="6 7">ZDH117</strain>
    </source>
</reference>
<keyword evidence="4" id="KW-0732">Signal</keyword>
<keyword evidence="2" id="KW-0560">Oxidoreductase</keyword>
<evidence type="ECO:0000256" key="2">
    <source>
        <dbReference type="RuleBase" id="RU000393"/>
    </source>
</evidence>
<evidence type="ECO:0000313" key="7">
    <source>
        <dbReference type="Proteomes" id="UP000266693"/>
    </source>
</evidence>